<accession>A0A6A6TTY9</accession>
<evidence type="ECO:0000256" key="1">
    <source>
        <dbReference type="ARBA" id="ARBA00006484"/>
    </source>
</evidence>
<dbReference type="EMBL" id="MU004246">
    <property type="protein sequence ID" value="KAF2663292.1"/>
    <property type="molecule type" value="Genomic_DNA"/>
</dbReference>
<evidence type="ECO:0000256" key="2">
    <source>
        <dbReference type="ARBA" id="ARBA00022857"/>
    </source>
</evidence>
<evidence type="ECO:0000313" key="5">
    <source>
        <dbReference type="Proteomes" id="UP000799302"/>
    </source>
</evidence>
<protein>
    <submittedName>
        <fullName evidence="4">NAD(P)-binding protein</fullName>
    </submittedName>
</protein>
<name>A0A6A6TTY9_9PEZI</name>
<dbReference type="PRINTS" id="PR00081">
    <property type="entry name" value="GDHRDH"/>
</dbReference>
<keyword evidence="5" id="KW-1185">Reference proteome</keyword>
<dbReference type="SUPFAM" id="SSF51735">
    <property type="entry name" value="NAD(P)-binding Rossmann-fold domains"/>
    <property type="match status" value="1"/>
</dbReference>
<dbReference type="Pfam" id="PF00106">
    <property type="entry name" value="adh_short"/>
    <property type="match status" value="1"/>
</dbReference>
<dbReference type="OrthoDB" id="37659at2759"/>
<dbReference type="Gene3D" id="3.40.50.720">
    <property type="entry name" value="NAD(P)-binding Rossmann-like Domain"/>
    <property type="match status" value="1"/>
</dbReference>
<keyword evidence="3" id="KW-0560">Oxidoreductase</keyword>
<dbReference type="PROSITE" id="PS00061">
    <property type="entry name" value="ADH_SHORT"/>
    <property type="match status" value="1"/>
</dbReference>
<reference evidence="4" key="1">
    <citation type="journal article" date="2020" name="Stud. Mycol.">
        <title>101 Dothideomycetes genomes: a test case for predicting lifestyles and emergence of pathogens.</title>
        <authorList>
            <person name="Haridas S."/>
            <person name="Albert R."/>
            <person name="Binder M."/>
            <person name="Bloem J."/>
            <person name="Labutti K."/>
            <person name="Salamov A."/>
            <person name="Andreopoulos B."/>
            <person name="Baker S."/>
            <person name="Barry K."/>
            <person name="Bills G."/>
            <person name="Bluhm B."/>
            <person name="Cannon C."/>
            <person name="Castanera R."/>
            <person name="Culley D."/>
            <person name="Daum C."/>
            <person name="Ezra D."/>
            <person name="Gonzalez J."/>
            <person name="Henrissat B."/>
            <person name="Kuo A."/>
            <person name="Liang C."/>
            <person name="Lipzen A."/>
            <person name="Lutzoni F."/>
            <person name="Magnuson J."/>
            <person name="Mondo S."/>
            <person name="Nolan M."/>
            <person name="Ohm R."/>
            <person name="Pangilinan J."/>
            <person name="Park H.-J."/>
            <person name="Ramirez L."/>
            <person name="Alfaro M."/>
            <person name="Sun H."/>
            <person name="Tritt A."/>
            <person name="Yoshinaga Y."/>
            <person name="Zwiers L.-H."/>
            <person name="Turgeon B."/>
            <person name="Goodwin S."/>
            <person name="Spatafora J."/>
            <person name="Crous P."/>
            <person name="Grigoriev I."/>
        </authorList>
    </citation>
    <scope>NUCLEOTIDE SEQUENCE</scope>
    <source>
        <strain evidence="4">CBS 115976</strain>
    </source>
</reference>
<proteinExistence type="inferred from homology"/>
<dbReference type="Proteomes" id="UP000799302">
    <property type="component" value="Unassembled WGS sequence"/>
</dbReference>
<dbReference type="AlphaFoldDB" id="A0A6A6TTY9"/>
<evidence type="ECO:0000256" key="3">
    <source>
        <dbReference type="ARBA" id="ARBA00023002"/>
    </source>
</evidence>
<dbReference type="GO" id="GO:0016491">
    <property type="term" value="F:oxidoreductase activity"/>
    <property type="evidence" value="ECO:0007669"/>
    <property type="project" value="UniProtKB-KW"/>
</dbReference>
<dbReference type="PANTHER" id="PTHR43669">
    <property type="entry name" value="5-KETO-D-GLUCONATE 5-REDUCTASE"/>
    <property type="match status" value="1"/>
</dbReference>
<comment type="similarity">
    <text evidence="1">Belongs to the short-chain dehydrogenases/reductases (SDR) family.</text>
</comment>
<sequence length="258" mass="28446">MPYPYTKVLVLGATSGIGRVLAERFIAAGSKVVVVGRRQERLDEFVKNHGSNKASALNFDLNKLDAIPSFAEVVTRDHPDLDCILYNSGTQEKLDFTKPETIDLAAIQQEINLNYVGIIAITKAFLPFFFKQKTDTTLMFTSSGLAMAPNLDTPTYCASKAAMHHFLMAIREQLRSTNVSVVELLPPLVGTELHVRVAGEEGSLKMGIPVDEYADKTIEGIKAGKLEIPVGTSVERYEAIEVPRREYFEKRTGAKALP</sequence>
<gene>
    <name evidence="4" type="ORF">BT63DRAFT_430478</name>
</gene>
<organism evidence="4 5">
    <name type="scientific">Microthyrium microscopicum</name>
    <dbReference type="NCBI Taxonomy" id="703497"/>
    <lineage>
        <taxon>Eukaryota</taxon>
        <taxon>Fungi</taxon>
        <taxon>Dikarya</taxon>
        <taxon>Ascomycota</taxon>
        <taxon>Pezizomycotina</taxon>
        <taxon>Dothideomycetes</taxon>
        <taxon>Dothideomycetes incertae sedis</taxon>
        <taxon>Microthyriales</taxon>
        <taxon>Microthyriaceae</taxon>
        <taxon>Microthyrium</taxon>
    </lineage>
</organism>
<dbReference type="InterPro" id="IPR002347">
    <property type="entry name" value="SDR_fam"/>
</dbReference>
<dbReference type="InterPro" id="IPR020904">
    <property type="entry name" value="Sc_DH/Rdtase_CS"/>
</dbReference>
<dbReference type="PANTHER" id="PTHR43669:SF11">
    <property type="entry name" value="SHORT-CHAIN DEHYDROGENASE_OXIDOREDUCTASE"/>
    <property type="match status" value="1"/>
</dbReference>
<dbReference type="InterPro" id="IPR036291">
    <property type="entry name" value="NAD(P)-bd_dom_sf"/>
</dbReference>
<evidence type="ECO:0000313" key="4">
    <source>
        <dbReference type="EMBL" id="KAF2663292.1"/>
    </source>
</evidence>
<keyword evidence="2" id="KW-0521">NADP</keyword>